<comment type="caution">
    <text evidence="2">The sequence shown here is derived from an EMBL/GenBank/DDBJ whole genome shotgun (WGS) entry which is preliminary data.</text>
</comment>
<organism evidence="2 3">
    <name type="scientific">Caerostris extrusa</name>
    <name type="common">Bark spider</name>
    <name type="synonym">Caerostris bankana</name>
    <dbReference type="NCBI Taxonomy" id="172846"/>
    <lineage>
        <taxon>Eukaryota</taxon>
        <taxon>Metazoa</taxon>
        <taxon>Ecdysozoa</taxon>
        <taxon>Arthropoda</taxon>
        <taxon>Chelicerata</taxon>
        <taxon>Arachnida</taxon>
        <taxon>Araneae</taxon>
        <taxon>Araneomorphae</taxon>
        <taxon>Entelegynae</taxon>
        <taxon>Araneoidea</taxon>
        <taxon>Araneidae</taxon>
        <taxon>Caerostris</taxon>
    </lineage>
</organism>
<dbReference type="EMBL" id="BPLR01002249">
    <property type="protein sequence ID" value="GIX71740.1"/>
    <property type="molecule type" value="Genomic_DNA"/>
</dbReference>
<proteinExistence type="predicted"/>
<name>A0AAV4MHH3_CAEEX</name>
<accession>A0AAV4MHH3</accession>
<reference evidence="2 3" key="1">
    <citation type="submission" date="2021-06" db="EMBL/GenBank/DDBJ databases">
        <title>Caerostris extrusa draft genome.</title>
        <authorList>
            <person name="Kono N."/>
            <person name="Arakawa K."/>
        </authorList>
    </citation>
    <scope>NUCLEOTIDE SEQUENCE [LARGE SCALE GENOMIC DNA]</scope>
</reference>
<feature type="region of interest" description="Disordered" evidence="1">
    <location>
        <begin position="1"/>
        <end position="35"/>
    </location>
</feature>
<feature type="compositionally biased region" description="Basic and acidic residues" evidence="1">
    <location>
        <begin position="8"/>
        <end position="19"/>
    </location>
</feature>
<gene>
    <name evidence="2" type="ORF">CEXT_611311</name>
</gene>
<sequence>MKCLLKSHLTETKKKDKAGFEPSRQRGRQQLSSTTAEFEPVRKFVFCARAAGQAQLESPAKRAPGQRCIVFGFQAASQQCKFHRMQQTRQFIWHPVTMMNA</sequence>
<dbReference type="Proteomes" id="UP001054945">
    <property type="component" value="Unassembled WGS sequence"/>
</dbReference>
<evidence type="ECO:0000313" key="2">
    <source>
        <dbReference type="EMBL" id="GIX71740.1"/>
    </source>
</evidence>
<keyword evidence="3" id="KW-1185">Reference proteome</keyword>
<protein>
    <submittedName>
        <fullName evidence="2">Uncharacterized protein</fullName>
    </submittedName>
</protein>
<evidence type="ECO:0000256" key="1">
    <source>
        <dbReference type="SAM" id="MobiDB-lite"/>
    </source>
</evidence>
<dbReference type="AlphaFoldDB" id="A0AAV4MHH3"/>
<evidence type="ECO:0000313" key="3">
    <source>
        <dbReference type="Proteomes" id="UP001054945"/>
    </source>
</evidence>